<feature type="transmembrane region" description="Helical" evidence="4">
    <location>
        <begin position="18"/>
        <end position="38"/>
    </location>
</feature>
<feature type="transmembrane region" description="Helical" evidence="4">
    <location>
        <begin position="73"/>
        <end position="93"/>
    </location>
</feature>
<keyword evidence="3" id="KW-0804">Transcription</keyword>
<feature type="transmembrane region" description="Helical" evidence="4">
    <location>
        <begin position="113"/>
        <end position="135"/>
    </location>
</feature>
<evidence type="ECO:0000256" key="3">
    <source>
        <dbReference type="ARBA" id="ARBA00023163"/>
    </source>
</evidence>
<dbReference type="InterPro" id="IPR018060">
    <property type="entry name" value="HTH_AraC"/>
</dbReference>
<dbReference type="EMBL" id="JACHHZ010000004">
    <property type="protein sequence ID" value="MBB6094974.1"/>
    <property type="molecule type" value="Genomic_DNA"/>
</dbReference>
<feature type="transmembrane region" description="Helical" evidence="4">
    <location>
        <begin position="141"/>
        <end position="162"/>
    </location>
</feature>
<evidence type="ECO:0000313" key="6">
    <source>
        <dbReference type="EMBL" id="MBB6094974.1"/>
    </source>
</evidence>
<evidence type="ECO:0000313" key="7">
    <source>
        <dbReference type="Proteomes" id="UP000588068"/>
    </source>
</evidence>
<dbReference type="SMART" id="SM00342">
    <property type="entry name" value="HTH_ARAC"/>
    <property type="match status" value="1"/>
</dbReference>
<comment type="caution">
    <text evidence="6">The sequence shown here is derived from an EMBL/GenBank/DDBJ whole genome shotgun (WGS) entry which is preliminary data.</text>
</comment>
<organism evidence="6 7">
    <name type="scientific">Povalibacter uvarum</name>
    <dbReference type="NCBI Taxonomy" id="732238"/>
    <lineage>
        <taxon>Bacteria</taxon>
        <taxon>Pseudomonadati</taxon>
        <taxon>Pseudomonadota</taxon>
        <taxon>Gammaproteobacteria</taxon>
        <taxon>Steroidobacterales</taxon>
        <taxon>Steroidobacteraceae</taxon>
        <taxon>Povalibacter</taxon>
    </lineage>
</organism>
<reference evidence="6 7" key="1">
    <citation type="submission" date="2020-08" db="EMBL/GenBank/DDBJ databases">
        <title>Genomic Encyclopedia of Type Strains, Phase IV (KMG-IV): sequencing the most valuable type-strain genomes for metagenomic binning, comparative biology and taxonomic classification.</title>
        <authorList>
            <person name="Goeker M."/>
        </authorList>
    </citation>
    <scope>NUCLEOTIDE SEQUENCE [LARGE SCALE GENOMIC DNA]</scope>
    <source>
        <strain evidence="6 7">DSM 26723</strain>
    </source>
</reference>
<keyword evidence="4" id="KW-0472">Membrane</keyword>
<evidence type="ECO:0000256" key="1">
    <source>
        <dbReference type="ARBA" id="ARBA00023015"/>
    </source>
</evidence>
<keyword evidence="1" id="KW-0805">Transcription regulation</keyword>
<dbReference type="RefSeq" id="WP_184334354.1">
    <property type="nucleotide sequence ID" value="NZ_JACHHZ010000004.1"/>
</dbReference>
<dbReference type="InterPro" id="IPR018062">
    <property type="entry name" value="HTH_AraC-typ_CS"/>
</dbReference>
<keyword evidence="4" id="KW-0812">Transmembrane</keyword>
<dbReference type="Pfam" id="PF12833">
    <property type="entry name" value="HTH_18"/>
    <property type="match status" value="1"/>
</dbReference>
<sequence length="313" mass="33889">MATYLGCSGSFRICTGTWLSPAMWLASGVPFFFWGWTLSIMDDEFALSPLALAAAVALVGVTIVGGATSDPTWHTAIVTVHSLLGLGFVAAALVNVLRGWRQDLVEARRRLRLVILVLCGGYSMAVLIVELFLRATPASQGLLLLNAILLAALLFGLACVVLDVSPSTRSAFGWLPSTSPEVQPAPLSVRDREQELVAKLQDLMTRNGAYRDAGIAIAPLAAKLGIPEKKLRKVINGRLGFKNFPAYVNAFRLEEVRQRLSDPAQDEIPILTIALEAGFGSVVAFNRAFKERYSVTPSGYRSRRDQLSEATPT</sequence>
<keyword evidence="2 6" id="KW-0238">DNA-binding</keyword>
<gene>
    <name evidence="6" type="ORF">HNQ60_003861</name>
</gene>
<dbReference type="PROSITE" id="PS00041">
    <property type="entry name" value="HTH_ARAC_FAMILY_1"/>
    <property type="match status" value="1"/>
</dbReference>
<dbReference type="PROSITE" id="PS01124">
    <property type="entry name" value="HTH_ARAC_FAMILY_2"/>
    <property type="match status" value="1"/>
</dbReference>
<dbReference type="PANTHER" id="PTHR43280:SF29">
    <property type="entry name" value="ARAC-FAMILY TRANSCRIPTIONAL REGULATOR"/>
    <property type="match status" value="1"/>
</dbReference>
<dbReference type="PRINTS" id="PR00032">
    <property type="entry name" value="HTHARAC"/>
</dbReference>
<dbReference type="GO" id="GO:0043565">
    <property type="term" value="F:sequence-specific DNA binding"/>
    <property type="evidence" value="ECO:0007669"/>
    <property type="project" value="InterPro"/>
</dbReference>
<keyword evidence="4" id="KW-1133">Transmembrane helix</keyword>
<dbReference type="Proteomes" id="UP000588068">
    <property type="component" value="Unassembled WGS sequence"/>
</dbReference>
<proteinExistence type="predicted"/>
<evidence type="ECO:0000256" key="4">
    <source>
        <dbReference type="SAM" id="Phobius"/>
    </source>
</evidence>
<keyword evidence="7" id="KW-1185">Reference proteome</keyword>
<dbReference type="InterPro" id="IPR009057">
    <property type="entry name" value="Homeodomain-like_sf"/>
</dbReference>
<dbReference type="AlphaFoldDB" id="A0A841HQQ6"/>
<dbReference type="PANTHER" id="PTHR43280">
    <property type="entry name" value="ARAC-FAMILY TRANSCRIPTIONAL REGULATOR"/>
    <property type="match status" value="1"/>
</dbReference>
<accession>A0A841HQQ6</accession>
<feature type="transmembrane region" description="Helical" evidence="4">
    <location>
        <begin position="45"/>
        <end position="67"/>
    </location>
</feature>
<dbReference type="InterPro" id="IPR020449">
    <property type="entry name" value="Tscrpt_reg_AraC-type_HTH"/>
</dbReference>
<dbReference type="Gene3D" id="1.10.10.60">
    <property type="entry name" value="Homeodomain-like"/>
    <property type="match status" value="1"/>
</dbReference>
<dbReference type="GO" id="GO:0003700">
    <property type="term" value="F:DNA-binding transcription factor activity"/>
    <property type="evidence" value="ECO:0007669"/>
    <property type="project" value="InterPro"/>
</dbReference>
<protein>
    <submittedName>
        <fullName evidence="6">AraC-like DNA-binding protein</fullName>
    </submittedName>
</protein>
<dbReference type="SUPFAM" id="SSF46689">
    <property type="entry name" value="Homeodomain-like"/>
    <property type="match status" value="1"/>
</dbReference>
<evidence type="ECO:0000259" key="5">
    <source>
        <dbReference type="PROSITE" id="PS01124"/>
    </source>
</evidence>
<feature type="domain" description="HTH araC/xylS-type" evidence="5">
    <location>
        <begin position="194"/>
        <end position="303"/>
    </location>
</feature>
<evidence type="ECO:0000256" key="2">
    <source>
        <dbReference type="ARBA" id="ARBA00023125"/>
    </source>
</evidence>
<name>A0A841HQQ6_9GAMM</name>